<gene>
    <name evidence="12" type="primary">LOC107264089</name>
</gene>
<feature type="transmembrane region" description="Helical" evidence="9">
    <location>
        <begin position="413"/>
        <end position="431"/>
    </location>
</feature>
<dbReference type="GeneID" id="107264089"/>
<evidence type="ECO:0000256" key="6">
    <source>
        <dbReference type="ARBA" id="ARBA00022840"/>
    </source>
</evidence>
<keyword evidence="8 9" id="KW-0472">Membrane</keyword>
<accession>A0AAJ7BJA3</accession>
<feature type="transmembrane region" description="Helical" evidence="9">
    <location>
        <begin position="607"/>
        <end position="625"/>
    </location>
</feature>
<dbReference type="InterPro" id="IPR043926">
    <property type="entry name" value="ABCG_dom"/>
</dbReference>
<proteinExistence type="inferred from homology"/>
<evidence type="ECO:0000256" key="5">
    <source>
        <dbReference type="ARBA" id="ARBA00022741"/>
    </source>
</evidence>
<evidence type="ECO:0000256" key="1">
    <source>
        <dbReference type="ARBA" id="ARBA00004141"/>
    </source>
</evidence>
<feature type="transmembrane region" description="Helical" evidence="9">
    <location>
        <begin position="522"/>
        <end position="541"/>
    </location>
</feature>
<comment type="subcellular location">
    <subcellularLocation>
        <location evidence="1">Membrane</location>
        <topology evidence="1">Multi-pass membrane protein</topology>
    </subcellularLocation>
</comment>
<evidence type="ECO:0000259" key="10">
    <source>
        <dbReference type="PROSITE" id="PS50893"/>
    </source>
</evidence>
<evidence type="ECO:0000256" key="2">
    <source>
        <dbReference type="ARBA" id="ARBA00005814"/>
    </source>
</evidence>
<dbReference type="Proteomes" id="UP000694920">
    <property type="component" value="Unplaced"/>
</dbReference>
<evidence type="ECO:0000256" key="3">
    <source>
        <dbReference type="ARBA" id="ARBA00022448"/>
    </source>
</evidence>
<dbReference type="PANTHER" id="PTHR48041">
    <property type="entry name" value="ABC TRANSPORTER G FAMILY MEMBER 28"/>
    <property type="match status" value="1"/>
</dbReference>
<keyword evidence="4 9" id="KW-0812">Transmembrane</keyword>
<dbReference type="InterPro" id="IPR013525">
    <property type="entry name" value="ABC2_TM"/>
</dbReference>
<dbReference type="Pfam" id="PF00005">
    <property type="entry name" value="ABC_tran"/>
    <property type="match status" value="1"/>
</dbReference>
<keyword evidence="6" id="KW-0067">ATP-binding</keyword>
<reference evidence="12" key="1">
    <citation type="submission" date="2025-08" db="UniProtKB">
        <authorList>
            <consortium name="RefSeq"/>
        </authorList>
    </citation>
    <scope>IDENTIFICATION</scope>
</reference>
<keyword evidence="3" id="KW-0813">Transport</keyword>
<feature type="transmembrane region" description="Helical" evidence="9">
    <location>
        <begin position="553"/>
        <end position="572"/>
    </location>
</feature>
<dbReference type="GO" id="GO:0016887">
    <property type="term" value="F:ATP hydrolysis activity"/>
    <property type="evidence" value="ECO:0007669"/>
    <property type="project" value="InterPro"/>
</dbReference>
<keyword evidence="11" id="KW-1185">Reference proteome</keyword>
<feature type="transmembrane region" description="Helical" evidence="9">
    <location>
        <begin position="381"/>
        <end position="401"/>
    </location>
</feature>
<keyword evidence="7 9" id="KW-1133">Transmembrane helix</keyword>
<evidence type="ECO:0000313" key="11">
    <source>
        <dbReference type="Proteomes" id="UP000694920"/>
    </source>
</evidence>
<feature type="transmembrane region" description="Helical" evidence="9">
    <location>
        <begin position="451"/>
        <end position="478"/>
    </location>
</feature>
<dbReference type="GO" id="GO:0005524">
    <property type="term" value="F:ATP binding"/>
    <property type="evidence" value="ECO:0007669"/>
    <property type="project" value="UniProtKB-KW"/>
</dbReference>
<evidence type="ECO:0000256" key="7">
    <source>
        <dbReference type="ARBA" id="ARBA00022989"/>
    </source>
</evidence>
<dbReference type="InterPro" id="IPR050352">
    <property type="entry name" value="ABCG_transporters"/>
</dbReference>
<dbReference type="InterPro" id="IPR027417">
    <property type="entry name" value="P-loop_NTPase"/>
</dbReference>
<dbReference type="InterPro" id="IPR003439">
    <property type="entry name" value="ABC_transporter-like_ATP-bd"/>
</dbReference>
<evidence type="ECO:0000256" key="8">
    <source>
        <dbReference type="ARBA" id="ARBA00023136"/>
    </source>
</evidence>
<dbReference type="InterPro" id="IPR003593">
    <property type="entry name" value="AAA+_ATPase"/>
</dbReference>
<dbReference type="InterPro" id="IPR017871">
    <property type="entry name" value="ABC_transporter-like_CS"/>
</dbReference>
<dbReference type="PROSITE" id="PS50893">
    <property type="entry name" value="ABC_TRANSPORTER_2"/>
    <property type="match status" value="1"/>
</dbReference>
<dbReference type="Pfam" id="PF19055">
    <property type="entry name" value="ABC2_membrane_7"/>
    <property type="match status" value="1"/>
</dbReference>
<dbReference type="GO" id="GO:0140359">
    <property type="term" value="F:ABC-type transporter activity"/>
    <property type="evidence" value="ECO:0007669"/>
    <property type="project" value="InterPro"/>
</dbReference>
<feature type="transmembrane region" description="Helical" evidence="9">
    <location>
        <begin position="485"/>
        <end position="510"/>
    </location>
</feature>
<dbReference type="Gene3D" id="3.40.50.300">
    <property type="entry name" value="P-loop containing nucleotide triphosphate hydrolases"/>
    <property type="match status" value="1"/>
</dbReference>
<feature type="domain" description="ABC transporter" evidence="10">
    <location>
        <begin position="55"/>
        <end position="291"/>
    </location>
</feature>
<dbReference type="SMART" id="SM00382">
    <property type="entry name" value="AAA"/>
    <property type="match status" value="1"/>
</dbReference>
<dbReference type="AlphaFoldDB" id="A0AAJ7BJA3"/>
<dbReference type="GO" id="GO:0005886">
    <property type="term" value="C:plasma membrane"/>
    <property type="evidence" value="ECO:0007669"/>
    <property type="project" value="TreeGrafter"/>
</dbReference>
<keyword evidence="5" id="KW-0547">Nucleotide-binding</keyword>
<sequence length="635" mass="71599">MESCNITAEESFCRMSLESHADSPPDCQNNNIHIVWDDMMVRVEKQKKVNLSKQIYRKLLGKSLDADNGSVDILHGVSGYAKDGDMIAVMGPSGAGKTTFIAALAKKVRLISGSIKVNGISVTKNVMSNISGFVPQVDILPPTVTVMEYMQFVCAMKLDQSMTRSEKEVLMLKIISELGLYECRDTLTSSLSGGERKRLCLASEMVTNPKILFLDEPTTGLDMSTAMRVIEYIKRLVRNDTIVFCTIHQPATCIYKIFNNVIFLVNGTTAYAGTLSNATAFFESEGFVCPSNFDEAEYYVRVLSNQLSDGYEICRLGASNGATRLCTAFSKSPLSRVPETARRQILFEIRTHQRPNWLTQFYWLMWRFYLEAKRSIDHNIFYYHTYIFSVIMIGLIYHEINSREQIGIQNTRGALYITSAQIIFSSSYAVIYEIPKRTPLYLRESSMYGSAVYYVTFILGMIPSNVIKVLIFTSMLLLTLEINNLTWTFLSLSISLSSTVICSIAFGIMISSWLTNPSMGPIIMAPIDFIAMSMSGLFYNLGSLPWYIGFLKYLSIFYYTLDALSIIHWSHIDYIACYPDKNLPCLNNGTAVLIEYGQGGKSLYSDILGMYLLGLFMFVIGYFGVRYQKANKSIY</sequence>
<dbReference type="PROSITE" id="PS00211">
    <property type="entry name" value="ABC_TRANSPORTER_1"/>
    <property type="match status" value="1"/>
</dbReference>
<dbReference type="SUPFAM" id="SSF52540">
    <property type="entry name" value="P-loop containing nucleoside triphosphate hydrolases"/>
    <property type="match status" value="1"/>
</dbReference>
<evidence type="ECO:0000313" key="12">
    <source>
        <dbReference type="RefSeq" id="XP_015587463.1"/>
    </source>
</evidence>
<evidence type="ECO:0000256" key="9">
    <source>
        <dbReference type="SAM" id="Phobius"/>
    </source>
</evidence>
<dbReference type="Pfam" id="PF01061">
    <property type="entry name" value="ABC2_membrane"/>
    <property type="match status" value="1"/>
</dbReference>
<dbReference type="KEGG" id="ccin:107264089"/>
<evidence type="ECO:0000256" key="4">
    <source>
        <dbReference type="ARBA" id="ARBA00022692"/>
    </source>
</evidence>
<name>A0AAJ7BJA3_CEPCN</name>
<dbReference type="RefSeq" id="XP_015587463.1">
    <property type="nucleotide sequence ID" value="XM_015731977.2"/>
</dbReference>
<dbReference type="PANTHER" id="PTHR48041:SF116">
    <property type="entry name" value="PROTEIN BROWN"/>
    <property type="match status" value="1"/>
</dbReference>
<organism evidence="11 12">
    <name type="scientific">Cephus cinctus</name>
    <name type="common">Wheat stem sawfly</name>
    <dbReference type="NCBI Taxonomy" id="211228"/>
    <lineage>
        <taxon>Eukaryota</taxon>
        <taxon>Metazoa</taxon>
        <taxon>Ecdysozoa</taxon>
        <taxon>Arthropoda</taxon>
        <taxon>Hexapoda</taxon>
        <taxon>Insecta</taxon>
        <taxon>Pterygota</taxon>
        <taxon>Neoptera</taxon>
        <taxon>Endopterygota</taxon>
        <taxon>Hymenoptera</taxon>
        <taxon>Cephoidea</taxon>
        <taxon>Cephidae</taxon>
        <taxon>Cephus</taxon>
    </lineage>
</organism>
<comment type="similarity">
    <text evidence="2">Belongs to the ABC transporter superfamily. ABCG family. Eye pigment precursor importer (TC 3.A.1.204) subfamily.</text>
</comment>
<protein>
    <submittedName>
        <fullName evidence="12">Protein scarlet-like isoform X1</fullName>
    </submittedName>
</protein>